<dbReference type="EMBL" id="CP022203">
    <property type="protein sequence ID" value="ATB44665.1"/>
    <property type="molecule type" value="Genomic_DNA"/>
</dbReference>
<gene>
    <name evidence="4" type="ORF">MYMAC_000236</name>
</gene>
<dbReference type="InterPro" id="IPR000639">
    <property type="entry name" value="Epox_hydrolase-like"/>
</dbReference>
<feature type="domain" description="AB hydrolase-1" evidence="3">
    <location>
        <begin position="83"/>
        <end position="326"/>
    </location>
</feature>
<keyword evidence="4" id="KW-0378">Hydrolase</keyword>
<dbReference type="Pfam" id="PF00561">
    <property type="entry name" value="Abhydrolase_1"/>
    <property type="match status" value="1"/>
</dbReference>
<dbReference type="PRINTS" id="PR00111">
    <property type="entry name" value="ABHYDROLASE"/>
</dbReference>
<organism evidence="4 5">
    <name type="scientific">Corallococcus macrosporus DSM 14697</name>
    <dbReference type="NCBI Taxonomy" id="1189310"/>
    <lineage>
        <taxon>Bacteria</taxon>
        <taxon>Pseudomonadati</taxon>
        <taxon>Myxococcota</taxon>
        <taxon>Myxococcia</taxon>
        <taxon>Myxococcales</taxon>
        <taxon>Cystobacterineae</taxon>
        <taxon>Myxococcaceae</taxon>
        <taxon>Corallococcus</taxon>
    </lineage>
</organism>
<feature type="compositionally biased region" description="Low complexity" evidence="1">
    <location>
        <begin position="363"/>
        <end position="372"/>
    </location>
</feature>
<dbReference type="RefSeq" id="WP_095956720.1">
    <property type="nucleotide sequence ID" value="NZ_CP022203.1"/>
</dbReference>
<dbReference type="Proteomes" id="UP000217343">
    <property type="component" value="Chromosome"/>
</dbReference>
<feature type="signal peptide" evidence="2">
    <location>
        <begin position="1"/>
        <end position="19"/>
    </location>
</feature>
<evidence type="ECO:0000313" key="4">
    <source>
        <dbReference type="EMBL" id="ATB44665.1"/>
    </source>
</evidence>
<proteinExistence type="predicted"/>
<dbReference type="Gene3D" id="3.40.50.1820">
    <property type="entry name" value="alpha/beta hydrolase"/>
    <property type="match status" value="1"/>
</dbReference>
<dbReference type="InterPro" id="IPR000073">
    <property type="entry name" value="AB_hydrolase_1"/>
</dbReference>
<protein>
    <submittedName>
        <fullName evidence="4">Alpha/beta hydrolase</fullName>
    </submittedName>
</protein>
<dbReference type="GO" id="GO:0016020">
    <property type="term" value="C:membrane"/>
    <property type="evidence" value="ECO:0007669"/>
    <property type="project" value="TreeGrafter"/>
</dbReference>
<feature type="region of interest" description="Disordered" evidence="1">
    <location>
        <begin position="347"/>
        <end position="396"/>
    </location>
</feature>
<reference evidence="4 5" key="1">
    <citation type="submission" date="2017-06" db="EMBL/GenBank/DDBJ databases">
        <title>Sequencing and comparative analysis of myxobacterial genomes.</title>
        <authorList>
            <person name="Rupp O."/>
            <person name="Goesmann A."/>
            <person name="Sogaard-Andersen L."/>
        </authorList>
    </citation>
    <scope>NUCLEOTIDE SEQUENCE [LARGE SCALE GENOMIC DNA]</scope>
    <source>
        <strain evidence="4 5">DSM 14697</strain>
    </source>
</reference>
<evidence type="ECO:0000313" key="5">
    <source>
        <dbReference type="Proteomes" id="UP000217343"/>
    </source>
</evidence>
<dbReference type="InterPro" id="IPR050266">
    <property type="entry name" value="AB_hydrolase_sf"/>
</dbReference>
<dbReference type="OrthoDB" id="9773293at2"/>
<feature type="compositionally biased region" description="Pro residues" evidence="1">
    <location>
        <begin position="373"/>
        <end position="382"/>
    </location>
</feature>
<feature type="compositionally biased region" description="Low complexity" evidence="1">
    <location>
        <begin position="347"/>
        <end position="356"/>
    </location>
</feature>
<dbReference type="AlphaFoldDB" id="A0A250JLB5"/>
<sequence length="396" mass="42967">MSTSRAFTALLLAAGLSSAGCVRSFAHQPALSFQDLDYTAEGTKQPWPVKRIPLPRTAAQYGMAVVPEMAYVDLPGGGPDAKTVVFIHGLGSYLKFWRAQLNAFQQQGYRVIAVDLPGYGKSDKPGTFPYTMEAMADAVLELVDTLKLDKPVLAGHSMGGQTSLSYAIRYPQSLSALVLASPAGFEKFSWKEKAWFARAMSTEFIKSAPEAAIWGSVRQANFMHWRPELEWLIEERVRLAKSPEFDAYAYANVRTVRGLSNNDFVRGNLHRVTVPTVIIYGTDDRLIPSPFLHGGETRGIMEYGASHIPGAKLVALEGCGHTVQLDCPERFNETAFAFVRDATAGRIEAPAAPAGEEAPRPESPATPSSEPLTPEPLPPPTPGQEGEPTPGVQPLP</sequence>
<name>A0A250JLB5_9BACT</name>
<keyword evidence="2" id="KW-0732">Signal</keyword>
<dbReference type="KEGG" id="mmas:MYMAC_000236"/>
<dbReference type="SUPFAM" id="SSF53474">
    <property type="entry name" value="alpha/beta-Hydrolases"/>
    <property type="match status" value="1"/>
</dbReference>
<evidence type="ECO:0000259" key="3">
    <source>
        <dbReference type="Pfam" id="PF00561"/>
    </source>
</evidence>
<evidence type="ECO:0000256" key="1">
    <source>
        <dbReference type="SAM" id="MobiDB-lite"/>
    </source>
</evidence>
<dbReference type="PROSITE" id="PS51257">
    <property type="entry name" value="PROKAR_LIPOPROTEIN"/>
    <property type="match status" value="1"/>
</dbReference>
<keyword evidence="5" id="KW-1185">Reference proteome</keyword>
<dbReference type="PRINTS" id="PR00412">
    <property type="entry name" value="EPOXHYDRLASE"/>
</dbReference>
<dbReference type="GO" id="GO:0016787">
    <property type="term" value="F:hydrolase activity"/>
    <property type="evidence" value="ECO:0007669"/>
    <property type="project" value="UniProtKB-KW"/>
</dbReference>
<dbReference type="InterPro" id="IPR029058">
    <property type="entry name" value="AB_hydrolase_fold"/>
</dbReference>
<accession>A0A250JLB5</accession>
<dbReference type="PANTHER" id="PTHR43798">
    <property type="entry name" value="MONOACYLGLYCEROL LIPASE"/>
    <property type="match status" value="1"/>
</dbReference>
<feature type="chain" id="PRO_5012942184" evidence="2">
    <location>
        <begin position="20"/>
        <end position="396"/>
    </location>
</feature>
<dbReference type="PANTHER" id="PTHR43798:SF33">
    <property type="entry name" value="HYDROLASE, PUTATIVE (AFU_ORTHOLOGUE AFUA_2G14860)-RELATED"/>
    <property type="match status" value="1"/>
</dbReference>
<evidence type="ECO:0000256" key="2">
    <source>
        <dbReference type="SAM" id="SignalP"/>
    </source>
</evidence>